<gene>
    <name evidence="2" type="ORF">PHYBLDRAFT_160561</name>
</gene>
<name>A0A162TFD2_PHYB8</name>
<feature type="region of interest" description="Disordered" evidence="1">
    <location>
        <begin position="1"/>
        <end position="33"/>
    </location>
</feature>
<dbReference type="OrthoDB" id="21629at2759"/>
<protein>
    <submittedName>
        <fullName evidence="2">Uncharacterized protein</fullName>
    </submittedName>
</protein>
<evidence type="ECO:0000256" key="1">
    <source>
        <dbReference type="SAM" id="MobiDB-lite"/>
    </source>
</evidence>
<keyword evidence="3" id="KW-1185">Reference proteome</keyword>
<sequence>MLGSPVIQRPTKQAAIMKPSSSTRTPTMKRRSATLSDTVEESTHSLFSNFLFGEPSNRGNTSTSAGSLQYERTARGQWIQDHIPLDRRFSNDSGLVWTNGWTASSVLSDNVHGKLFGDALVMLNSFRYKY</sequence>
<evidence type="ECO:0000313" key="2">
    <source>
        <dbReference type="EMBL" id="OAD66693.1"/>
    </source>
</evidence>
<dbReference type="VEuPathDB" id="FungiDB:PHYBLDRAFT_160561"/>
<dbReference type="InParanoid" id="A0A162TFD2"/>
<reference evidence="3" key="1">
    <citation type="submission" date="2015-06" db="EMBL/GenBank/DDBJ databases">
        <title>Expansion of signal transduction pathways in fungi by whole-genome duplication.</title>
        <authorList>
            <consortium name="DOE Joint Genome Institute"/>
            <person name="Corrochano L.M."/>
            <person name="Kuo A."/>
            <person name="Marcet-Houben M."/>
            <person name="Polaino S."/>
            <person name="Salamov A."/>
            <person name="Villalobos J.M."/>
            <person name="Alvarez M.I."/>
            <person name="Avalos J."/>
            <person name="Benito E.P."/>
            <person name="Benoit I."/>
            <person name="Burger G."/>
            <person name="Camino L.P."/>
            <person name="Canovas D."/>
            <person name="Cerda-Olmedo E."/>
            <person name="Cheng J.-F."/>
            <person name="Dominguez A."/>
            <person name="Elias M."/>
            <person name="Eslava A.P."/>
            <person name="Glaser F."/>
            <person name="Grimwood J."/>
            <person name="Gutierrez G."/>
            <person name="Heitman J."/>
            <person name="Henrissat B."/>
            <person name="Iturriaga E.A."/>
            <person name="Lang B.F."/>
            <person name="Lavin J.L."/>
            <person name="Lee S."/>
            <person name="Li W."/>
            <person name="Lindquist E."/>
            <person name="Lopez-Garcia S."/>
            <person name="Luque E.M."/>
            <person name="Marcos A.T."/>
            <person name="Martin J."/>
            <person name="McCluskey K."/>
            <person name="Medina H.R."/>
            <person name="Miralles-Duran A."/>
            <person name="Miyazaki A."/>
            <person name="Munoz-Torres E."/>
            <person name="Oguiza J.A."/>
            <person name="Ohm R."/>
            <person name="Olmedo M."/>
            <person name="Orejas M."/>
            <person name="Ortiz-Castellanos L."/>
            <person name="Pisabarro A.G."/>
            <person name="Rodriguez-Romero J."/>
            <person name="Ruiz-Herrera J."/>
            <person name="Ruiz-Vazquez R."/>
            <person name="Sanz C."/>
            <person name="Schackwitz W."/>
            <person name="Schmutz J."/>
            <person name="Shahriari M."/>
            <person name="Shelest E."/>
            <person name="Silva-Franco F."/>
            <person name="Soanes D."/>
            <person name="Syed K."/>
            <person name="Tagua V.G."/>
            <person name="Talbot N.J."/>
            <person name="Thon M."/>
            <person name="De vries R.P."/>
            <person name="Wiebenga A."/>
            <person name="Yadav J.S."/>
            <person name="Braun E.L."/>
            <person name="Baker S."/>
            <person name="Garre V."/>
            <person name="Horwitz B."/>
            <person name="Torres-Martinez S."/>
            <person name="Idnurm A."/>
            <person name="Herrera-Estrella A."/>
            <person name="Gabaldon T."/>
            <person name="Grigoriev I.V."/>
        </authorList>
    </citation>
    <scope>NUCLEOTIDE SEQUENCE [LARGE SCALE GENOMIC DNA]</scope>
    <source>
        <strain evidence="3">NRRL 1555(-)</strain>
    </source>
</reference>
<accession>A0A162TFD2</accession>
<dbReference type="AlphaFoldDB" id="A0A162TFD2"/>
<dbReference type="GeneID" id="28995107"/>
<evidence type="ECO:0000313" key="3">
    <source>
        <dbReference type="Proteomes" id="UP000077315"/>
    </source>
</evidence>
<organism evidence="2 3">
    <name type="scientific">Phycomyces blakesleeanus (strain ATCC 8743b / DSM 1359 / FGSC 10004 / NBRC 33097 / NRRL 1555)</name>
    <dbReference type="NCBI Taxonomy" id="763407"/>
    <lineage>
        <taxon>Eukaryota</taxon>
        <taxon>Fungi</taxon>
        <taxon>Fungi incertae sedis</taxon>
        <taxon>Mucoromycota</taxon>
        <taxon>Mucoromycotina</taxon>
        <taxon>Mucoromycetes</taxon>
        <taxon>Mucorales</taxon>
        <taxon>Phycomycetaceae</taxon>
        <taxon>Phycomyces</taxon>
    </lineage>
</organism>
<dbReference type="EMBL" id="KV441001">
    <property type="protein sequence ID" value="OAD66693.1"/>
    <property type="molecule type" value="Genomic_DNA"/>
</dbReference>
<dbReference type="Proteomes" id="UP000077315">
    <property type="component" value="Unassembled WGS sequence"/>
</dbReference>
<dbReference type="RefSeq" id="XP_018284733.1">
    <property type="nucleotide sequence ID" value="XM_018434201.1"/>
</dbReference>
<dbReference type="STRING" id="763407.A0A162TFD2"/>
<proteinExistence type="predicted"/>